<accession>A0AAD9TMV2</accession>
<evidence type="ECO:0000256" key="1">
    <source>
        <dbReference type="SAM" id="MobiDB-lite"/>
    </source>
</evidence>
<reference evidence="2" key="1">
    <citation type="journal article" date="2023" name="Plant J.">
        <title>Genome sequences and population genomics provide insights into the demographic history, inbreeding, and mutation load of two 'living fossil' tree species of Dipteronia.</title>
        <authorList>
            <person name="Feng Y."/>
            <person name="Comes H.P."/>
            <person name="Chen J."/>
            <person name="Zhu S."/>
            <person name="Lu R."/>
            <person name="Zhang X."/>
            <person name="Li P."/>
            <person name="Qiu J."/>
            <person name="Olsen K.M."/>
            <person name="Qiu Y."/>
        </authorList>
    </citation>
    <scope>NUCLEOTIDE SEQUENCE</scope>
    <source>
        <strain evidence="2">KIB01</strain>
    </source>
</reference>
<comment type="caution">
    <text evidence="2">The sequence shown here is derived from an EMBL/GenBank/DDBJ whole genome shotgun (WGS) entry which is preliminary data.</text>
</comment>
<proteinExistence type="predicted"/>
<keyword evidence="3" id="KW-1185">Reference proteome</keyword>
<evidence type="ECO:0000313" key="3">
    <source>
        <dbReference type="Proteomes" id="UP001280121"/>
    </source>
</evidence>
<dbReference type="Gene3D" id="1.10.510.10">
    <property type="entry name" value="Transferase(Phosphotransferase) domain 1"/>
    <property type="match status" value="1"/>
</dbReference>
<organism evidence="2 3">
    <name type="scientific">Dipteronia dyeriana</name>
    <dbReference type="NCBI Taxonomy" id="168575"/>
    <lineage>
        <taxon>Eukaryota</taxon>
        <taxon>Viridiplantae</taxon>
        <taxon>Streptophyta</taxon>
        <taxon>Embryophyta</taxon>
        <taxon>Tracheophyta</taxon>
        <taxon>Spermatophyta</taxon>
        <taxon>Magnoliopsida</taxon>
        <taxon>eudicotyledons</taxon>
        <taxon>Gunneridae</taxon>
        <taxon>Pentapetalae</taxon>
        <taxon>rosids</taxon>
        <taxon>malvids</taxon>
        <taxon>Sapindales</taxon>
        <taxon>Sapindaceae</taxon>
        <taxon>Hippocastanoideae</taxon>
        <taxon>Acereae</taxon>
        <taxon>Dipteronia</taxon>
    </lineage>
</organism>
<dbReference type="EMBL" id="JANJYI010000008">
    <property type="protein sequence ID" value="KAK2638721.1"/>
    <property type="molecule type" value="Genomic_DNA"/>
</dbReference>
<dbReference type="Proteomes" id="UP001280121">
    <property type="component" value="Unassembled WGS sequence"/>
</dbReference>
<protein>
    <submittedName>
        <fullName evidence="2">Uncharacterized protein</fullName>
    </submittedName>
</protein>
<feature type="region of interest" description="Disordered" evidence="1">
    <location>
        <begin position="1"/>
        <end position="25"/>
    </location>
</feature>
<name>A0AAD9TMV2_9ROSI</name>
<sequence>MDTVQVKTEENRLGDVVDEQSEDMQNHKEDAVEMIKIAISCLQKNLRKRPSASMLFKVFEGFMNLEPVTDYKFLNSVHVEQLWSR</sequence>
<dbReference type="AlphaFoldDB" id="A0AAD9TMV2"/>
<gene>
    <name evidence="2" type="ORF">Ddye_026516</name>
</gene>
<evidence type="ECO:0000313" key="2">
    <source>
        <dbReference type="EMBL" id="KAK2638721.1"/>
    </source>
</evidence>